<evidence type="ECO:0008006" key="3">
    <source>
        <dbReference type="Google" id="ProtNLM"/>
    </source>
</evidence>
<gene>
    <name evidence="1" type="ORF">GRI47_04865</name>
</gene>
<organism evidence="1 2">
    <name type="scientific">Qipengyuania pelagi</name>
    <dbReference type="NCBI Taxonomy" id="994320"/>
    <lineage>
        <taxon>Bacteria</taxon>
        <taxon>Pseudomonadati</taxon>
        <taxon>Pseudomonadota</taxon>
        <taxon>Alphaproteobacteria</taxon>
        <taxon>Sphingomonadales</taxon>
        <taxon>Erythrobacteraceae</taxon>
        <taxon>Qipengyuania</taxon>
    </lineage>
</organism>
<accession>A0A844Y8I2</accession>
<dbReference type="RefSeq" id="WP_160660210.1">
    <property type="nucleotide sequence ID" value="NZ_BAABDV010000001.1"/>
</dbReference>
<dbReference type="CDD" id="cd09627">
    <property type="entry name" value="DOMON_murB_like"/>
    <property type="match status" value="1"/>
</dbReference>
<dbReference type="EMBL" id="WTYD01000001">
    <property type="protein sequence ID" value="MXO53338.1"/>
    <property type="molecule type" value="Genomic_DNA"/>
</dbReference>
<keyword evidence="2" id="KW-1185">Reference proteome</keyword>
<proteinExistence type="predicted"/>
<reference evidence="1 2" key="1">
    <citation type="submission" date="2019-12" db="EMBL/GenBank/DDBJ databases">
        <title>Genomic-based taxomic classification of the family Erythrobacteraceae.</title>
        <authorList>
            <person name="Xu L."/>
        </authorList>
    </citation>
    <scope>NUCLEOTIDE SEQUENCE [LARGE SCALE GENOMIC DNA]</scope>
    <source>
        <strain evidence="1 2">JCM 17468</strain>
    </source>
</reference>
<dbReference type="Proteomes" id="UP000430272">
    <property type="component" value="Unassembled WGS sequence"/>
</dbReference>
<comment type="caution">
    <text evidence="1">The sequence shown here is derived from an EMBL/GenBank/DDBJ whole genome shotgun (WGS) entry which is preliminary data.</text>
</comment>
<evidence type="ECO:0000313" key="1">
    <source>
        <dbReference type="EMBL" id="MXO53338.1"/>
    </source>
</evidence>
<name>A0A844Y8I2_9SPHN</name>
<dbReference type="AlphaFoldDB" id="A0A844Y8I2"/>
<dbReference type="OrthoDB" id="190583at2"/>
<protein>
    <recommendedName>
        <fullName evidence="3">DOMON-like domain-containing protein</fullName>
    </recommendedName>
</protein>
<evidence type="ECO:0000313" key="2">
    <source>
        <dbReference type="Proteomes" id="UP000430272"/>
    </source>
</evidence>
<sequence>MELIPHPAFPPRHVTRIFASVSQKDPRWLQARWRVEGAGAIVVPVFAGRRRADGLWRTTCFELFCGDGPSYAEFNFAPSEAWAAYDFDGYREGMRDRPVSPQPTISWRGGRSSLAILDVAIPRAAILSGALAISAVIEEEGGAKSFWALAHPPGDPDFHHRTCFAATLAPPVSP</sequence>